<dbReference type="AlphaFoldDB" id="M1S9Y9"/>
<protein>
    <submittedName>
        <fullName evidence="1">Uncharacterized protein</fullName>
    </submittedName>
</protein>
<sequence length="72" mass="7438">MLPAGISMKNNVMLILLSLSLAVFGVITTEVAVIGLLPAATDGTVADHGTAGSGFWSVSMLWWSPLPGLPSR</sequence>
<evidence type="ECO:0000313" key="1">
    <source>
        <dbReference type="EMBL" id="AGG31254.1"/>
    </source>
</evidence>
<organism evidence="1 2">
    <name type="scientific">Morganella morganii subsp. morganii KT</name>
    <dbReference type="NCBI Taxonomy" id="1124991"/>
    <lineage>
        <taxon>Bacteria</taxon>
        <taxon>Pseudomonadati</taxon>
        <taxon>Pseudomonadota</taxon>
        <taxon>Gammaproteobacteria</taxon>
        <taxon>Enterobacterales</taxon>
        <taxon>Morganellaceae</taxon>
        <taxon>Morganella</taxon>
    </lineage>
</organism>
<dbReference type="EMBL" id="CP004345">
    <property type="protein sequence ID" value="AGG31254.1"/>
    <property type="molecule type" value="Genomic_DNA"/>
</dbReference>
<reference evidence="1 2" key="1">
    <citation type="journal article" date="2012" name="BMC Genomics">
        <title>Whole-genome sequencing and identification of Morganella morganii KT pathogenicity-related genes.</title>
        <authorList>
            <person name="Chen Y.T."/>
            <person name="Peng H.L."/>
            <person name="Shia W.C."/>
            <person name="Hsu F.R."/>
            <person name="Ken C.F."/>
            <person name="Tsao Y.M."/>
            <person name="Chen C.H."/>
            <person name="Liu C.E."/>
            <person name="Hsieh M.F."/>
            <person name="Chen H.C."/>
            <person name="Tang C.Y."/>
            <person name="Ku T.H."/>
        </authorList>
    </citation>
    <scope>NUCLEOTIDE SEQUENCE [LARGE SCALE GENOMIC DNA]</scope>
    <source>
        <strain evidence="1 2">KT</strain>
    </source>
</reference>
<dbReference type="KEGG" id="mmk:MU9_2208"/>
<evidence type="ECO:0000313" key="2">
    <source>
        <dbReference type="Proteomes" id="UP000011834"/>
    </source>
</evidence>
<dbReference type="HOGENOM" id="CLU_2717967_0_0_6"/>
<keyword evidence="2" id="KW-1185">Reference proteome</keyword>
<gene>
    <name evidence="1" type="ORF">MU9_2208</name>
</gene>
<name>M1S9Y9_MORMO</name>
<accession>M1S9Y9</accession>
<dbReference type="Proteomes" id="UP000011834">
    <property type="component" value="Chromosome"/>
</dbReference>
<proteinExistence type="predicted"/>